<accession>A0A023BZR5</accession>
<evidence type="ECO:0000256" key="1">
    <source>
        <dbReference type="ARBA" id="ARBA00004127"/>
    </source>
</evidence>
<dbReference type="InterPro" id="IPR006694">
    <property type="entry name" value="Fatty_acid_hydroxylase"/>
</dbReference>
<dbReference type="EMBL" id="AQRA01000001">
    <property type="protein sequence ID" value="EZH75567.1"/>
    <property type="molecule type" value="Genomic_DNA"/>
</dbReference>
<dbReference type="GO" id="GO:0016020">
    <property type="term" value="C:membrane"/>
    <property type="evidence" value="ECO:0007669"/>
    <property type="project" value="GOC"/>
</dbReference>
<reference evidence="9 10" key="1">
    <citation type="submission" date="2014-04" db="EMBL/GenBank/DDBJ databases">
        <title>Aquimarina sp. 22II-S11-z7 Genome Sequencing.</title>
        <authorList>
            <person name="Lai Q."/>
        </authorList>
    </citation>
    <scope>NUCLEOTIDE SEQUENCE [LARGE SCALE GENOMIC DNA]</scope>
    <source>
        <strain evidence="9 10">22II-S11-z7</strain>
    </source>
</reference>
<comment type="subcellular location">
    <subcellularLocation>
        <location evidence="1">Endomembrane system</location>
        <topology evidence="1">Multi-pass membrane protein</topology>
    </subcellularLocation>
</comment>
<organism evidence="9 10">
    <name type="scientific">Aquimarina atlantica</name>
    <dbReference type="NCBI Taxonomy" id="1317122"/>
    <lineage>
        <taxon>Bacteria</taxon>
        <taxon>Pseudomonadati</taxon>
        <taxon>Bacteroidota</taxon>
        <taxon>Flavobacteriia</taxon>
        <taxon>Flavobacteriales</taxon>
        <taxon>Flavobacteriaceae</taxon>
        <taxon>Aquimarina</taxon>
    </lineage>
</organism>
<keyword evidence="5" id="KW-0443">Lipid metabolism</keyword>
<keyword evidence="10" id="KW-1185">Reference proteome</keyword>
<feature type="domain" description="Fatty acid hydroxylase" evidence="8">
    <location>
        <begin position="98"/>
        <end position="232"/>
    </location>
</feature>
<comment type="caution">
    <text evidence="9">The sequence shown here is derived from an EMBL/GenBank/DDBJ whole genome shotgun (WGS) entry which is preliminary data.</text>
</comment>
<evidence type="ECO:0000313" key="9">
    <source>
        <dbReference type="EMBL" id="EZH75567.1"/>
    </source>
</evidence>
<name>A0A023BZR5_9FLAO</name>
<feature type="transmembrane region" description="Helical" evidence="7">
    <location>
        <begin position="51"/>
        <end position="69"/>
    </location>
</feature>
<sequence>MESIINYFETIPSSHRSLILVGGITFFWLIEYAMPLFKFNYKKFKHAWPNIFFTLTTIIINFVLAFILLKTSDWTVANQFGVLQWLALPLWVTIILGIALLDLIGAWLAHYVQHIVKPLWMFHLIHHTDNHVDTTTANRHHPGESVIRFLFTTLAVFIVGAPIGIIMLYQSLSVVLSQFNHANISLPKKVDDMISWIIVSPDMHKVHHHYVLPYTDTNYGNIFSIWDRIFGTFAKIRNEDLIYGVDTYPDVDSNANVGKLLKLPFSGYRAPTGAKFESEKS</sequence>
<dbReference type="eggNOG" id="COG3000">
    <property type="taxonomic scope" value="Bacteria"/>
</dbReference>
<evidence type="ECO:0000256" key="5">
    <source>
        <dbReference type="ARBA" id="ARBA00023098"/>
    </source>
</evidence>
<dbReference type="GO" id="GO:0012505">
    <property type="term" value="C:endomembrane system"/>
    <property type="evidence" value="ECO:0007669"/>
    <property type="project" value="UniProtKB-SubCell"/>
</dbReference>
<dbReference type="RefSeq" id="WP_034238147.1">
    <property type="nucleotide sequence ID" value="NZ_AQRA01000001.1"/>
</dbReference>
<keyword evidence="6 7" id="KW-0472">Membrane</keyword>
<dbReference type="PANTHER" id="PTHR21624">
    <property type="entry name" value="STEROL DESATURASE-RELATED PROTEIN"/>
    <property type="match status" value="1"/>
</dbReference>
<feature type="transmembrane region" description="Helical" evidence="7">
    <location>
        <begin position="18"/>
        <end position="39"/>
    </location>
</feature>
<evidence type="ECO:0000256" key="6">
    <source>
        <dbReference type="ARBA" id="ARBA00023136"/>
    </source>
</evidence>
<feature type="transmembrane region" description="Helical" evidence="7">
    <location>
        <begin position="89"/>
        <end position="112"/>
    </location>
</feature>
<dbReference type="GO" id="GO:0005506">
    <property type="term" value="F:iron ion binding"/>
    <property type="evidence" value="ECO:0007669"/>
    <property type="project" value="InterPro"/>
</dbReference>
<keyword evidence="2 7" id="KW-0812">Transmembrane</keyword>
<keyword evidence="4" id="KW-0560">Oxidoreductase</keyword>
<evidence type="ECO:0000259" key="8">
    <source>
        <dbReference type="Pfam" id="PF04116"/>
    </source>
</evidence>
<feature type="transmembrane region" description="Helical" evidence="7">
    <location>
        <begin position="149"/>
        <end position="169"/>
    </location>
</feature>
<evidence type="ECO:0000256" key="2">
    <source>
        <dbReference type="ARBA" id="ARBA00022692"/>
    </source>
</evidence>
<dbReference type="Pfam" id="PF04116">
    <property type="entry name" value="FA_hydroxylase"/>
    <property type="match status" value="1"/>
</dbReference>
<evidence type="ECO:0000256" key="3">
    <source>
        <dbReference type="ARBA" id="ARBA00022989"/>
    </source>
</evidence>
<evidence type="ECO:0000256" key="4">
    <source>
        <dbReference type="ARBA" id="ARBA00023002"/>
    </source>
</evidence>
<dbReference type="InterPro" id="IPR051689">
    <property type="entry name" value="Sterol_desaturase/TMEM195"/>
</dbReference>
<gene>
    <name evidence="9" type="ORF">ATO12_01930</name>
</gene>
<evidence type="ECO:0000256" key="7">
    <source>
        <dbReference type="SAM" id="Phobius"/>
    </source>
</evidence>
<evidence type="ECO:0000313" key="10">
    <source>
        <dbReference type="Proteomes" id="UP000023541"/>
    </source>
</evidence>
<dbReference type="OrthoDB" id="9770329at2"/>
<keyword evidence="3 7" id="KW-1133">Transmembrane helix</keyword>
<proteinExistence type="predicted"/>
<dbReference type="AlphaFoldDB" id="A0A023BZR5"/>
<dbReference type="GO" id="GO:0006643">
    <property type="term" value="P:membrane lipid metabolic process"/>
    <property type="evidence" value="ECO:0007669"/>
    <property type="project" value="TreeGrafter"/>
</dbReference>
<protein>
    <submittedName>
        <fullName evidence="9">Sterol desaturase</fullName>
    </submittedName>
</protein>
<dbReference type="GO" id="GO:0050479">
    <property type="term" value="F:glyceryl-ether monooxygenase activity"/>
    <property type="evidence" value="ECO:0007669"/>
    <property type="project" value="TreeGrafter"/>
</dbReference>
<dbReference type="GO" id="GO:0008610">
    <property type="term" value="P:lipid biosynthetic process"/>
    <property type="evidence" value="ECO:0007669"/>
    <property type="project" value="InterPro"/>
</dbReference>
<dbReference type="Proteomes" id="UP000023541">
    <property type="component" value="Unassembled WGS sequence"/>
</dbReference>
<dbReference type="PANTHER" id="PTHR21624:SF1">
    <property type="entry name" value="ALKYLGLYCEROL MONOOXYGENASE"/>
    <property type="match status" value="1"/>
</dbReference>
<dbReference type="STRING" id="1317122.ATO12_01930"/>